<keyword evidence="2" id="KW-1185">Reference proteome</keyword>
<dbReference type="Proteomes" id="UP001057753">
    <property type="component" value="Unassembled WGS sequence"/>
</dbReference>
<dbReference type="EMBL" id="JABXYM010000001">
    <property type="protein sequence ID" value="MCR6095806.1"/>
    <property type="molecule type" value="Genomic_DNA"/>
</dbReference>
<protein>
    <submittedName>
        <fullName evidence="1">Uncharacterized protein</fullName>
    </submittedName>
</protein>
<reference evidence="1" key="1">
    <citation type="submission" date="2020-06" db="EMBL/GenBank/DDBJ databases">
        <title>Insight into the genomes of haloalkaliphilic bacilli from Kenyan soda lakes.</title>
        <authorList>
            <person name="Mwirichia R."/>
            <person name="Villamizar G.C."/>
            <person name="Poehlein A."/>
            <person name="Mugweru J."/>
            <person name="Kipnyargis A."/>
            <person name="Kiplimo D."/>
            <person name="Orwa P."/>
            <person name="Daniel R."/>
        </authorList>
    </citation>
    <scope>NUCLEOTIDE SEQUENCE</scope>
    <source>
        <strain evidence="1">B1096_S55</strain>
    </source>
</reference>
<name>A0A9Q4FXY5_SALAG</name>
<dbReference type="AlphaFoldDB" id="A0A9Q4FXY5"/>
<evidence type="ECO:0000313" key="2">
    <source>
        <dbReference type="Proteomes" id="UP001057753"/>
    </source>
</evidence>
<proteinExistence type="predicted"/>
<evidence type="ECO:0000313" key="1">
    <source>
        <dbReference type="EMBL" id="MCR6095806.1"/>
    </source>
</evidence>
<dbReference type="RefSeq" id="WP_257820542.1">
    <property type="nucleotide sequence ID" value="NZ_JABXYM010000001.1"/>
</dbReference>
<comment type="caution">
    <text evidence="1">The sequence shown here is derived from an EMBL/GenBank/DDBJ whole genome shotgun (WGS) entry which is preliminary data.</text>
</comment>
<gene>
    <name evidence="1" type="ORF">HXA33_04550</name>
</gene>
<sequence>MSNHHHTDQTLISKQVIYHHLREHLNMLKTHAKDTQSSQLTLDSYTLNLLMICLIDYIDHQRPAVNKTSDPSVTDETNELEKILRQEQSHLEEIIQLLKEK</sequence>
<accession>A0A9Q4FXY5</accession>
<organism evidence="1 2">
    <name type="scientific">Salipaludibacillus agaradhaerens</name>
    <name type="common">Bacillus agaradhaerens</name>
    <dbReference type="NCBI Taxonomy" id="76935"/>
    <lineage>
        <taxon>Bacteria</taxon>
        <taxon>Bacillati</taxon>
        <taxon>Bacillota</taxon>
        <taxon>Bacilli</taxon>
        <taxon>Bacillales</taxon>
        <taxon>Bacillaceae</taxon>
    </lineage>
</organism>